<organism evidence="1 2">
    <name type="scientific">Oharaeibacter diazotrophicus</name>
    <dbReference type="NCBI Taxonomy" id="1920512"/>
    <lineage>
        <taxon>Bacteria</taxon>
        <taxon>Pseudomonadati</taxon>
        <taxon>Pseudomonadota</taxon>
        <taxon>Alphaproteobacteria</taxon>
        <taxon>Hyphomicrobiales</taxon>
        <taxon>Pleomorphomonadaceae</taxon>
        <taxon>Oharaeibacter</taxon>
    </lineage>
</organism>
<dbReference type="Proteomes" id="UP000294547">
    <property type="component" value="Unassembled WGS sequence"/>
</dbReference>
<accession>A0A4R6RHQ2</accession>
<dbReference type="AlphaFoldDB" id="A0A4R6RHQ2"/>
<proteinExistence type="predicted"/>
<protein>
    <submittedName>
        <fullName evidence="1">Uncharacterized protein</fullName>
    </submittedName>
</protein>
<evidence type="ECO:0000313" key="1">
    <source>
        <dbReference type="EMBL" id="TDP85367.1"/>
    </source>
</evidence>
<evidence type="ECO:0000313" key="2">
    <source>
        <dbReference type="Proteomes" id="UP000294547"/>
    </source>
</evidence>
<dbReference type="RefSeq" id="WP_126541217.1">
    <property type="nucleotide sequence ID" value="NZ_BSPM01000004.1"/>
</dbReference>
<dbReference type="EMBL" id="SNXY01000007">
    <property type="protein sequence ID" value="TDP85367.1"/>
    <property type="molecule type" value="Genomic_DNA"/>
</dbReference>
<reference evidence="1 2" key="1">
    <citation type="submission" date="2019-03" db="EMBL/GenBank/DDBJ databases">
        <title>Genomic Encyclopedia of Type Strains, Phase IV (KMG-IV): sequencing the most valuable type-strain genomes for metagenomic binning, comparative biology and taxonomic classification.</title>
        <authorList>
            <person name="Goeker M."/>
        </authorList>
    </citation>
    <scope>NUCLEOTIDE SEQUENCE [LARGE SCALE GENOMIC DNA]</scope>
    <source>
        <strain evidence="1 2">DSM 102969</strain>
    </source>
</reference>
<dbReference type="OrthoDB" id="8163857at2"/>
<name>A0A4R6RHQ2_9HYPH</name>
<sequence length="129" mass="13624">MSDPDALPRFSTALRDAGRALAEAATTLRRAAEAVEVTPVGEILRALGADVGPLGDALERPDEPPRAEMLAAGPIRLRMAGDIADLSRDLAEGVVTRADLERRGWTRAQIRLHGPAAIQLAAELAGEAR</sequence>
<comment type="caution">
    <text evidence="1">The sequence shown here is derived from an EMBL/GenBank/DDBJ whole genome shotgun (WGS) entry which is preliminary data.</text>
</comment>
<keyword evidence="2" id="KW-1185">Reference proteome</keyword>
<gene>
    <name evidence="1" type="ORF">EDD54_2220</name>
</gene>